<evidence type="ECO:0000256" key="1">
    <source>
        <dbReference type="ARBA" id="ARBA00022723"/>
    </source>
</evidence>
<dbReference type="EMBL" id="CP027116">
    <property type="protein sequence ID" value="AVM23252.1"/>
    <property type="molecule type" value="Genomic_DNA"/>
</dbReference>
<protein>
    <submittedName>
        <fullName evidence="2">Uncharacterized protein</fullName>
    </submittedName>
</protein>
<gene>
    <name evidence="2" type="ORF">C5695_05195</name>
</gene>
<name>A0AAD0HKX2_BACPU</name>
<reference evidence="2 3" key="1">
    <citation type="submission" date="2018-02" db="EMBL/GenBank/DDBJ databases">
        <title>The complete genome of two Bacillus pumilus strains from Cuatro Cienegas, Coahuila, Mexico.</title>
        <authorList>
            <person name="Zarza E."/>
            <person name="Alcaraz L.D."/>
            <person name="Aguilar-Salinas B."/>
            <person name="Islas A."/>
            <person name="Olmedo-Alvarez G."/>
        </authorList>
    </citation>
    <scope>NUCLEOTIDE SEQUENCE [LARGE SCALE GENOMIC DNA]</scope>
    <source>
        <strain evidence="2 3">145</strain>
    </source>
</reference>
<accession>A0AAD0HKX2</accession>
<dbReference type="InterPro" id="IPR018527">
    <property type="entry name" value="Rubredoxin_Fe_BS"/>
</dbReference>
<organism evidence="2 3">
    <name type="scientific">Bacillus pumilus</name>
    <name type="common">Bacillus mesentericus</name>
    <dbReference type="NCBI Taxonomy" id="1408"/>
    <lineage>
        <taxon>Bacteria</taxon>
        <taxon>Bacillati</taxon>
        <taxon>Bacillota</taxon>
        <taxon>Bacilli</taxon>
        <taxon>Bacillales</taxon>
        <taxon>Bacillaceae</taxon>
        <taxon>Bacillus</taxon>
    </lineage>
</organism>
<dbReference type="Proteomes" id="UP000264960">
    <property type="component" value="Chromosome"/>
</dbReference>
<dbReference type="RefSeq" id="WP_117729787.1">
    <property type="nucleotide sequence ID" value="NZ_CP027116.1"/>
</dbReference>
<dbReference type="AlphaFoldDB" id="A0AAD0HKX2"/>
<dbReference type="GO" id="GO:0046872">
    <property type="term" value="F:metal ion binding"/>
    <property type="evidence" value="ECO:0007669"/>
    <property type="project" value="UniProtKB-KW"/>
</dbReference>
<evidence type="ECO:0000313" key="3">
    <source>
        <dbReference type="Proteomes" id="UP000264960"/>
    </source>
</evidence>
<proteinExistence type="predicted"/>
<evidence type="ECO:0000313" key="2">
    <source>
        <dbReference type="EMBL" id="AVM23252.1"/>
    </source>
</evidence>
<keyword evidence="1" id="KW-0479">Metal-binding</keyword>
<dbReference type="PROSITE" id="PS00202">
    <property type="entry name" value="RUBREDOXIN"/>
    <property type="match status" value="1"/>
</dbReference>
<sequence length="74" mass="8313">MNTKKITIPNRDSNGCMVGFKELNVLWECPTCGSEMGEPQLTHHAEDGFHGSVHIWESKCGHIAKYIDLKEIAE</sequence>